<dbReference type="InterPro" id="IPR036388">
    <property type="entry name" value="WH-like_DNA-bd_sf"/>
</dbReference>
<protein>
    <recommendedName>
        <fullName evidence="1">HTH marR-type domain-containing protein</fullName>
    </recommendedName>
</protein>
<organism evidence="2 3">
    <name type="scientific">Azospirillum palustre</name>
    <dbReference type="NCBI Taxonomy" id="2044885"/>
    <lineage>
        <taxon>Bacteria</taxon>
        <taxon>Pseudomonadati</taxon>
        <taxon>Pseudomonadota</taxon>
        <taxon>Alphaproteobacteria</taxon>
        <taxon>Rhodospirillales</taxon>
        <taxon>Azospirillaceae</taxon>
        <taxon>Azospirillum</taxon>
    </lineage>
</organism>
<comment type="caution">
    <text evidence="2">The sequence shown here is derived from an EMBL/GenBank/DDBJ whole genome shotgun (WGS) entry which is preliminary data.</text>
</comment>
<gene>
    <name evidence="2" type="ORF">CRT60_01030</name>
</gene>
<dbReference type="Proteomes" id="UP000225379">
    <property type="component" value="Unassembled WGS sequence"/>
</dbReference>
<evidence type="ECO:0000313" key="2">
    <source>
        <dbReference type="EMBL" id="PGH59245.1"/>
    </source>
</evidence>
<dbReference type="AlphaFoldDB" id="A0A2B8BN12"/>
<dbReference type="RefSeq" id="WP_098734597.1">
    <property type="nucleotide sequence ID" value="NZ_PDKW01000036.1"/>
</dbReference>
<sequence length="111" mass="12282">MTKHTRIPPALKGLDLADVLMRLFQHRFAPEGKPERWLGQEALIVAVAVLTAPVLPVRRSDLEGRTGLQATAVTRAINVLVETGWLRREADPADRRQALLWPGKQVTTAAD</sequence>
<accession>A0A2B8BN12</accession>
<dbReference type="InterPro" id="IPR000835">
    <property type="entry name" value="HTH_MarR-typ"/>
</dbReference>
<dbReference type="OrthoDB" id="5148120at2"/>
<name>A0A2B8BN12_9PROT</name>
<reference evidence="3" key="1">
    <citation type="submission" date="2017-10" db="EMBL/GenBank/DDBJ databases">
        <authorList>
            <person name="Kravchenko I.K."/>
            <person name="Grouzdev D.S."/>
        </authorList>
    </citation>
    <scope>NUCLEOTIDE SEQUENCE [LARGE SCALE GENOMIC DNA]</scope>
    <source>
        <strain evidence="3">B2</strain>
    </source>
</reference>
<proteinExistence type="predicted"/>
<dbReference type="Gene3D" id="1.10.10.10">
    <property type="entry name" value="Winged helix-like DNA-binding domain superfamily/Winged helix DNA-binding domain"/>
    <property type="match status" value="1"/>
</dbReference>
<dbReference type="GO" id="GO:0003700">
    <property type="term" value="F:DNA-binding transcription factor activity"/>
    <property type="evidence" value="ECO:0007669"/>
    <property type="project" value="InterPro"/>
</dbReference>
<evidence type="ECO:0000259" key="1">
    <source>
        <dbReference type="Pfam" id="PF12802"/>
    </source>
</evidence>
<dbReference type="EMBL" id="PDKW01000036">
    <property type="protein sequence ID" value="PGH59245.1"/>
    <property type="molecule type" value="Genomic_DNA"/>
</dbReference>
<dbReference type="InterPro" id="IPR036390">
    <property type="entry name" value="WH_DNA-bd_sf"/>
</dbReference>
<evidence type="ECO:0000313" key="3">
    <source>
        <dbReference type="Proteomes" id="UP000225379"/>
    </source>
</evidence>
<feature type="domain" description="HTH marR-type" evidence="1">
    <location>
        <begin position="60"/>
        <end position="97"/>
    </location>
</feature>
<dbReference type="Pfam" id="PF12802">
    <property type="entry name" value="MarR_2"/>
    <property type="match status" value="1"/>
</dbReference>
<dbReference type="SUPFAM" id="SSF46785">
    <property type="entry name" value="Winged helix' DNA-binding domain"/>
    <property type="match status" value="1"/>
</dbReference>
<keyword evidence="3" id="KW-1185">Reference proteome</keyword>